<protein>
    <submittedName>
        <fullName evidence="1">Uncharacterized protein</fullName>
    </submittedName>
</protein>
<dbReference type="EMBL" id="UGXD01000002">
    <property type="protein sequence ID" value="SUG34688.1"/>
    <property type="molecule type" value="Genomic_DNA"/>
</dbReference>
<evidence type="ECO:0000313" key="1">
    <source>
        <dbReference type="EMBL" id="SUG34688.1"/>
    </source>
</evidence>
<accession>A0A379T069</accession>
<reference evidence="1 2" key="1">
    <citation type="submission" date="2018-06" db="EMBL/GenBank/DDBJ databases">
        <authorList>
            <consortium name="Pathogen Informatics"/>
            <person name="Doyle S."/>
        </authorList>
    </citation>
    <scope>NUCLEOTIDE SEQUENCE [LARGE SCALE GENOMIC DNA]</scope>
    <source>
        <strain evidence="1 2">NCTC7304</strain>
    </source>
</reference>
<dbReference type="AlphaFoldDB" id="A0A379T069"/>
<gene>
    <name evidence="1" type="ORF">NCTC7304_04215</name>
</gene>
<sequence>MNHYFFCFESLQVFLMKRLIDFGLLSPKVTK</sequence>
<dbReference type="Proteomes" id="UP000254762">
    <property type="component" value="Unassembled WGS sequence"/>
</dbReference>
<evidence type="ECO:0000313" key="2">
    <source>
        <dbReference type="Proteomes" id="UP000254762"/>
    </source>
</evidence>
<proteinExistence type="predicted"/>
<name>A0A379T069_SALER</name>
<organism evidence="1 2">
    <name type="scientific">Salmonella enterica subsp. arizonae</name>
    <dbReference type="NCBI Taxonomy" id="59203"/>
    <lineage>
        <taxon>Bacteria</taxon>
        <taxon>Pseudomonadati</taxon>
        <taxon>Pseudomonadota</taxon>
        <taxon>Gammaproteobacteria</taxon>
        <taxon>Enterobacterales</taxon>
        <taxon>Enterobacteriaceae</taxon>
        <taxon>Salmonella</taxon>
    </lineage>
</organism>